<name>X1FV52_9ZZZZ</name>
<dbReference type="EMBL" id="BARU01002151">
    <property type="protein sequence ID" value="GAH24658.1"/>
    <property type="molecule type" value="Genomic_DNA"/>
</dbReference>
<dbReference type="AlphaFoldDB" id="X1FV52"/>
<comment type="caution">
    <text evidence="1">The sequence shown here is derived from an EMBL/GenBank/DDBJ whole genome shotgun (WGS) entry which is preliminary data.</text>
</comment>
<sequence length="409" mass="46768">INLPKLEYNQGLVSLLYYKNKPLVVLTAGSEEALLRAGRSFFLRWPYLWEIWGRDEGVTYFSLEKDLTQFLEKKDTKPERITIKEAFYEFPQTKSPHQSLRRLKFRSGEIRNLVVEIEFSDKKRKDKAFEDLESLRHQHQKGLSPEILSYPGCAQITFELRSGNEISKIILQRMGYPKRILTPSYKVPIKPYSNGKNFDLLSLFSAKGFYSDTDKDGILDKLDTSLIIPQNSGLLGSAQLASRLVLNTAGASFPILFLDKEIEEQKALVSPVLIGHDNILIKELIKKGKLKIPPLQKSWGMAKVVPEAFNKSNALAIVGADRFGLEKILTFLSKTFPYFDDYKKGNPQIADVPSDLEGFFKGEKGSAEAYFDQKMEKLAKDIKGKVFESIKAELYLPQKNRKFEEYTRK</sequence>
<evidence type="ECO:0000313" key="1">
    <source>
        <dbReference type="EMBL" id="GAH24658.1"/>
    </source>
</evidence>
<proteinExistence type="predicted"/>
<protein>
    <submittedName>
        <fullName evidence="1">Uncharacterized protein</fullName>
    </submittedName>
</protein>
<accession>X1FV52</accession>
<feature type="non-terminal residue" evidence="1">
    <location>
        <position position="409"/>
    </location>
</feature>
<gene>
    <name evidence="1" type="ORF">S03H2_05213</name>
</gene>
<feature type="non-terminal residue" evidence="1">
    <location>
        <position position="1"/>
    </location>
</feature>
<organism evidence="1">
    <name type="scientific">marine sediment metagenome</name>
    <dbReference type="NCBI Taxonomy" id="412755"/>
    <lineage>
        <taxon>unclassified sequences</taxon>
        <taxon>metagenomes</taxon>
        <taxon>ecological metagenomes</taxon>
    </lineage>
</organism>
<reference evidence="1" key="1">
    <citation type="journal article" date="2014" name="Front. Microbiol.">
        <title>High frequency of phylogenetically diverse reductive dehalogenase-homologous genes in deep subseafloor sedimentary metagenomes.</title>
        <authorList>
            <person name="Kawai M."/>
            <person name="Futagami T."/>
            <person name="Toyoda A."/>
            <person name="Takaki Y."/>
            <person name="Nishi S."/>
            <person name="Hori S."/>
            <person name="Arai W."/>
            <person name="Tsubouchi T."/>
            <person name="Morono Y."/>
            <person name="Uchiyama I."/>
            <person name="Ito T."/>
            <person name="Fujiyama A."/>
            <person name="Inagaki F."/>
            <person name="Takami H."/>
        </authorList>
    </citation>
    <scope>NUCLEOTIDE SEQUENCE</scope>
    <source>
        <strain evidence="1">Expedition CK06-06</strain>
    </source>
</reference>